<accession>A0A9Q9AX78</accession>
<dbReference type="AlphaFoldDB" id="A0A9Q9AX78"/>
<reference evidence="1" key="1">
    <citation type="submission" date="2022-06" db="EMBL/GenBank/DDBJ databases">
        <title>Complete genome sequences of two strains of the flax pathogen Septoria linicola.</title>
        <authorList>
            <person name="Lapalu N."/>
            <person name="Simon A."/>
            <person name="Demenou B."/>
            <person name="Paumier D."/>
            <person name="Guillot M.-P."/>
            <person name="Gout L."/>
            <person name="Valade R."/>
        </authorList>
    </citation>
    <scope>NUCLEOTIDE SEQUENCE</scope>
    <source>
        <strain evidence="1">SE15195</strain>
    </source>
</reference>
<proteinExistence type="predicted"/>
<name>A0A9Q9AX78_9PEZI</name>
<evidence type="ECO:0000313" key="1">
    <source>
        <dbReference type="EMBL" id="USW57592.1"/>
    </source>
</evidence>
<organism evidence="1 2">
    <name type="scientific">Septoria linicola</name>
    <dbReference type="NCBI Taxonomy" id="215465"/>
    <lineage>
        <taxon>Eukaryota</taxon>
        <taxon>Fungi</taxon>
        <taxon>Dikarya</taxon>
        <taxon>Ascomycota</taxon>
        <taxon>Pezizomycotina</taxon>
        <taxon>Dothideomycetes</taxon>
        <taxon>Dothideomycetidae</taxon>
        <taxon>Mycosphaerellales</taxon>
        <taxon>Mycosphaerellaceae</taxon>
        <taxon>Septoria</taxon>
    </lineage>
</organism>
<sequence>MIFSLLYCQPLAMDEPYHSIMLHVTNTIAYAAYHDMLPSIAAQLESFLKPLQDLWKEVSQEREFYYAIATKIRSADILQDAVRHMIGQGMSYTNLFWNKLATKAEACATLLPSQECHTKMHQHLTNRVQRILLPSYQAHASGSRKEQGPIVPTTWLDADLGPKDFAATCKNLATTILREWLDVRVYGKPHWSHIKFVRSREKKDGQVRGRSLRQACEASRIARDDKCNLEHLELEYTSSQYVKIFKLEAPEDWPYSAVATLRRELKNAVFLVARCVDKYCPKEESTTWDYCCDCYSIEPHEPAKYDSGLDYFTTMAVDSDCFPWADEKEWMEWILPMRDVAESSKEWLELVGAS</sequence>
<evidence type="ECO:0000313" key="2">
    <source>
        <dbReference type="Proteomes" id="UP001056384"/>
    </source>
</evidence>
<dbReference type="Proteomes" id="UP001056384">
    <property type="component" value="Chromosome 10"/>
</dbReference>
<gene>
    <name evidence="1" type="ORF">Slin15195_G109110</name>
</gene>
<protein>
    <submittedName>
        <fullName evidence="1">Uncharacterized protein</fullName>
    </submittedName>
</protein>
<dbReference type="EMBL" id="CP099427">
    <property type="protein sequence ID" value="USW57592.1"/>
    <property type="molecule type" value="Genomic_DNA"/>
</dbReference>
<keyword evidence="2" id="KW-1185">Reference proteome</keyword>